<evidence type="ECO:0000313" key="2">
    <source>
        <dbReference type="Proteomes" id="UP000196005"/>
    </source>
</evidence>
<name>A0A1Y0HPX3_9BACT</name>
<dbReference type="KEGG" id="suls:Sdiek1_2446"/>
<keyword evidence="2" id="KW-1185">Reference proteome</keyword>
<proteinExistence type="predicted"/>
<gene>
    <name evidence="1" type="ORF">Sdiek1_2446</name>
</gene>
<reference evidence="2" key="1">
    <citation type="submission" date="2017-05" db="EMBL/GenBank/DDBJ databases">
        <title>Dechlorination kinetics govern the competition between two new strains of the genus Sulfurospirillum.</title>
        <authorList>
            <person name="Buttet G.F."/>
            <person name="Murray A.M."/>
            <person name="Goris T."/>
            <person name="Burion M."/>
            <person name="Lin B."/>
            <person name="Rolle M."/>
            <person name="Maillard J."/>
        </authorList>
    </citation>
    <scope>NUCLEOTIDE SEQUENCE [LARGE SCALE GENOMIC DNA]</scope>
    <source>
        <strain evidence="2">SL2-1</strain>
    </source>
</reference>
<dbReference type="RefSeq" id="WP_087439325.1">
    <property type="nucleotide sequence ID" value="NZ_CP021416.1"/>
</dbReference>
<sequence>MEINNIQVCNVCLRTSEESAGAVFIKAMKNGEEIHVCTSCIPHIIHGSGEVVKSNAQVAAEIKN</sequence>
<dbReference type="OrthoDB" id="5340001at2"/>
<evidence type="ECO:0000313" key="1">
    <source>
        <dbReference type="EMBL" id="ARU49596.1"/>
    </source>
</evidence>
<dbReference type="AlphaFoldDB" id="A0A1Y0HPX3"/>
<organism evidence="1 2">
    <name type="scientific">Sulfurospirillum diekertiae</name>
    <dbReference type="NCBI Taxonomy" id="1854492"/>
    <lineage>
        <taxon>Bacteria</taxon>
        <taxon>Pseudomonadati</taxon>
        <taxon>Campylobacterota</taxon>
        <taxon>Epsilonproteobacteria</taxon>
        <taxon>Campylobacterales</taxon>
        <taxon>Sulfurospirillaceae</taxon>
        <taxon>Sulfurospirillum</taxon>
    </lineage>
</organism>
<dbReference type="EMBL" id="CP021416">
    <property type="protein sequence ID" value="ARU49596.1"/>
    <property type="molecule type" value="Genomic_DNA"/>
</dbReference>
<accession>A0A1Y0HPX3</accession>
<dbReference type="Proteomes" id="UP000196005">
    <property type="component" value="Chromosome"/>
</dbReference>
<protein>
    <submittedName>
        <fullName evidence="1">Uncharacterized protein</fullName>
    </submittedName>
</protein>